<sequence>LYFHSIRHSPSYAPPPVARKGKYKFRGVKMEMLVTKFSKGKYRNEGALFAEPISSGNVKLMGEMIALQALRTVKKFDMKVADKLYIGLIKDLHHMSEIDYIVSDGYDVAQTATCFLYQFVGHSANEIYGKDKQGKEIAIKLACYREADHFIRLLRNRPDRRGTIVEPIDFTNYKALPMDPVNCFEHEQTDYSKYDKLVETLQLSTLELAILNCHMNGMRQSEICAELGIVRGTINHRKASIRQRYYSMYGEF</sequence>
<reference evidence="1" key="2">
    <citation type="submission" date="2021-04" db="EMBL/GenBank/DDBJ databases">
        <authorList>
            <person name="Gilroy R."/>
        </authorList>
    </citation>
    <scope>NUCLEOTIDE SEQUENCE</scope>
    <source>
        <strain evidence="1">CHK33-5263</strain>
    </source>
</reference>
<protein>
    <submittedName>
        <fullName evidence="1">Uncharacterized protein</fullName>
    </submittedName>
</protein>
<accession>A0A9D2DXH8</accession>
<organism evidence="1 2">
    <name type="scientific">Candidatus Gallimonas intestinigallinarum</name>
    <dbReference type="NCBI Taxonomy" id="2838604"/>
    <lineage>
        <taxon>Bacteria</taxon>
        <taxon>Bacillati</taxon>
        <taxon>Bacillota</taxon>
        <taxon>Clostridia</taxon>
        <taxon>Candidatus Gallimonas</taxon>
    </lineage>
</organism>
<dbReference type="EMBL" id="DXBS01000105">
    <property type="protein sequence ID" value="HIZ24866.1"/>
    <property type="molecule type" value="Genomic_DNA"/>
</dbReference>
<proteinExistence type="predicted"/>
<evidence type="ECO:0000313" key="2">
    <source>
        <dbReference type="Proteomes" id="UP000824044"/>
    </source>
</evidence>
<dbReference type="Proteomes" id="UP000824044">
    <property type="component" value="Unassembled WGS sequence"/>
</dbReference>
<gene>
    <name evidence="1" type="ORF">H9812_05305</name>
</gene>
<dbReference type="InterPro" id="IPR016032">
    <property type="entry name" value="Sig_transdc_resp-reg_C-effctor"/>
</dbReference>
<reference evidence="1" key="1">
    <citation type="journal article" date="2021" name="PeerJ">
        <title>Extensive microbial diversity within the chicken gut microbiome revealed by metagenomics and culture.</title>
        <authorList>
            <person name="Gilroy R."/>
            <person name="Ravi A."/>
            <person name="Getino M."/>
            <person name="Pursley I."/>
            <person name="Horton D.L."/>
            <person name="Alikhan N.F."/>
            <person name="Baker D."/>
            <person name="Gharbi K."/>
            <person name="Hall N."/>
            <person name="Watson M."/>
            <person name="Adriaenssens E.M."/>
            <person name="Foster-Nyarko E."/>
            <person name="Jarju S."/>
            <person name="Secka A."/>
            <person name="Antonio M."/>
            <person name="Oren A."/>
            <person name="Chaudhuri R.R."/>
            <person name="La Ragione R."/>
            <person name="Hildebrand F."/>
            <person name="Pallen M.J."/>
        </authorList>
    </citation>
    <scope>NUCLEOTIDE SEQUENCE</scope>
    <source>
        <strain evidence="1">CHK33-5263</strain>
    </source>
</reference>
<dbReference type="SUPFAM" id="SSF46894">
    <property type="entry name" value="C-terminal effector domain of the bipartite response regulators"/>
    <property type="match status" value="1"/>
</dbReference>
<comment type="caution">
    <text evidence="1">The sequence shown here is derived from an EMBL/GenBank/DDBJ whole genome shotgun (WGS) entry which is preliminary data.</text>
</comment>
<name>A0A9D2DXH8_9FIRM</name>
<dbReference type="AlphaFoldDB" id="A0A9D2DXH8"/>
<dbReference type="GO" id="GO:0003677">
    <property type="term" value="F:DNA binding"/>
    <property type="evidence" value="ECO:0007669"/>
    <property type="project" value="InterPro"/>
</dbReference>
<feature type="non-terminal residue" evidence="1">
    <location>
        <position position="1"/>
    </location>
</feature>
<evidence type="ECO:0000313" key="1">
    <source>
        <dbReference type="EMBL" id="HIZ24866.1"/>
    </source>
</evidence>
<dbReference type="GO" id="GO:0006355">
    <property type="term" value="P:regulation of DNA-templated transcription"/>
    <property type="evidence" value="ECO:0007669"/>
    <property type="project" value="InterPro"/>
</dbReference>